<feature type="compositionally biased region" description="Basic and acidic residues" evidence="1">
    <location>
        <begin position="132"/>
        <end position="145"/>
    </location>
</feature>
<gene>
    <name evidence="3" type="ORF">HMPREF9193_01016</name>
</gene>
<comment type="caution">
    <text evidence="3">The sequence shown here is derived from an EMBL/GenBank/DDBJ whole genome shotgun (WGS) entry which is preliminary data.</text>
</comment>
<dbReference type="InterPro" id="IPR038610">
    <property type="entry name" value="FliK-like_C_sf"/>
</dbReference>
<feature type="compositionally biased region" description="Basic and acidic residues" evidence="1">
    <location>
        <begin position="231"/>
        <end position="264"/>
    </location>
</feature>
<evidence type="ECO:0000256" key="1">
    <source>
        <dbReference type="SAM" id="MobiDB-lite"/>
    </source>
</evidence>
<feature type="compositionally biased region" description="Basic and acidic residues" evidence="1">
    <location>
        <begin position="99"/>
        <end position="123"/>
    </location>
</feature>
<reference evidence="3 4" key="1">
    <citation type="submission" date="2013-08" db="EMBL/GenBank/DDBJ databases">
        <authorList>
            <person name="Weinstock G."/>
            <person name="Sodergren E."/>
            <person name="Wylie T."/>
            <person name="Fulton L."/>
            <person name="Fulton R."/>
            <person name="Fronick C."/>
            <person name="O'Laughlin M."/>
            <person name="Godfrey J."/>
            <person name="Miner T."/>
            <person name="Herter B."/>
            <person name="Appelbaum E."/>
            <person name="Cordes M."/>
            <person name="Lek S."/>
            <person name="Wollam A."/>
            <person name="Pepin K.H."/>
            <person name="Palsikar V.B."/>
            <person name="Mitreva M."/>
            <person name="Wilson R.K."/>
        </authorList>
    </citation>
    <scope>NUCLEOTIDE SEQUENCE [LARGE SCALE GENOMIC DNA]</scope>
    <source>
        <strain evidence="3 4">ATCC 700332</strain>
    </source>
</reference>
<feature type="compositionally biased region" description="Basic and acidic residues" evidence="1">
    <location>
        <begin position="288"/>
        <end position="300"/>
    </location>
</feature>
<feature type="domain" description="Flagellar hook-length control protein-like C-terminal" evidence="2">
    <location>
        <begin position="377"/>
        <end position="450"/>
    </location>
</feature>
<dbReference type="InterPro" id="IPR021136">
    <property type="entry name" value="Flagellar_hook_control-like_C"/>
</dbReference>
<keyword evidence="3" id="KW-0969">Cilium</keyword>
<dbReference type="Gene3D" id="3.30.750.140">
    <property type="match status" value="1"/>
</dbReference>
<organism evidence="3 4">
    <name type="scientific">Treponema lecithinolyticum ATCC 700332</name>
    <dbReference type="NCBI Taxonomy" id="1321815"/>
    <lineage>
        <taxon>Bacteria</taxon>
        <taxon>Pseudomonadati</taxon>
        <taxon>Spirochaetota</taxon>
        <taxon>Spirochaetia</taxon>
        <taxon>Spirochaetales</taxon>
        <taxon>Treponemataceae</taxon>
        <taxon>Treponema</taxon>
    </lineage>
</organism>
<evidence type="ECO:0000259" key="2">
    <source>
        <dbReference type="Pfam" id="PF02120"/>
    </source>
</evidence>
<sequence length="497" mass="53386">MPMQALYTHFDRPPSLQTAGSFNVHGSNALFQNDSSFEQLLKKEVFTQEAKAMEGPPENRNFAYTAQGAGSAEDVNGSAVSKERERQLQQEQSAQNAHAAEKTEHSEAHESVDAQNSCEKDSCAGKSGAAGKNEHAHEQAQKESADGVQSEKSGADALLAQVLAADGFGAAGSANEMYGSDEYDAASKAATAKLSDSAHADTDAVDTQNVLFADASMLNGAYGETNGAVQKKSEKNGKLERVSAKDKHKENAALKETASEHKDFSAQNAKRRSDHSAARLSELPSISVRDERTKTVKSEDGKKANAPLFSSVQYDGKGNMQSDVFFDTGSALSAQAKSTGEKMQTERSQFASLLSDRIKNSADDFVKAGSIILRDGNRGSINLILHPEELGNVKIRLQISDNILTGRITVASEEAYNAFKANIVSLNEAFASNGFDTAGFDLSWSGQNEGQHDGGNGTADKRFALRYEEENPFVVSDEGEKTAEYSLYSRAYVNVMA</sequence>
<feature type="region of interest" description="Disordered" evidence="1">
    <location>
        <begin position="227"/>
        <end position="300"/>
    </location>
</feature>
<proteinExistence type="predicted"/>
<keyword evidence="3" id="KW-0282">Flagellum</keyword>
<dbReference type="EMBL" id="AWVH01000026">
    <property type="protein sequence ID" value="ERJ93343.1"/>
    <property type="molecule type" value="Genomic_DNA"/>
</dbReference>
<feature type="region of interest" description="Disordered" evidence="1">
    <location>
        <begin position="69"/>
        <end position="152"/>
    </location>
</feature>
<accession>A0ABN0NZB1</accession>
<evidence type="ECO:0000313" key="4">
    <source>
        <dbReference type="Proteomes" id="UP000016649"/>
    </source>
</evidence>
<keyword evidence="3" id="KW-0966">Cell projection</keyword>
<evidence type="ECO:0000313" key="3">
    <source>
        <dbReference type="EMBL" id="ERJ93343.1"/>
    </source>
</evidence>
<dbReference type="Pfam" id="PF02120">
    <property type="entry name" value="Flg_hook"/>
    <property type="match status" value="1"/>
</dbReference>
<dbReference type="CDD" id="cd17470">
    <property type="entry name" value="T3SS_Flik_C"/>
    <property type="match status" value="1"/>
</dbReference>
<dbReference type="Proteomes" id="UP000016649">
    <property type="component" value="Unassembled WGS sequence"/>
</dbReference>
<name>A0ABN0NZB1_TRELE</name>
<protein>
    <submittedName>
        <fullName evidence="3">Flagellar hook-length control protein</fullName>
    </submittedName>
</protein>
<keyword evidence="4" id="KW-1185">Reference proteome</keyword>